<reference evidence="2" key="1">
    <citation type="submission" date="2021-04" db="EMBL/GenBank/DDBJ databases">
        <authorList>
            <consortium name="Molecular Ecology Group"/>
        </authorList>
    </citation>
    <scope>NUCLEOTIDE SEQUENCE</scope>
</reference>
<feature type="chain" id="PRO_5035850624" evidence="1">
    <location>
        <begin position="20"/>
        <end position="127"/>
    </location>
</feature>
<dbReference type="OrthoDB" id="6132230at2759"/>
<keyword evidence="1" id="KW-0732">Signal</keyword>
<dbReference type="Proteomes" id="UP000678393">
    <property type="component" value="Unassembled WGS sequence"/>
</dbReference>
<protein>
    <submittedName>
        <fullName evidence="2">Uncharacterized protein</fullName>
    </submittedName>
</protein>
<dbReference type="AlphaFoldDB" id="A0A8S3YKV9"/>
<evidence type="ECO:0000256" key="1">
    <source>
        <dbReference type="SAM" id="SignalP"/>
    </source>
</evidence>
<dbReference type="EMBL" id="CAJHNH020000399">
    <property type="protein sequence ID" value="CAG5117394.1"/>
    <property type="molecule type" value="Genomic_DNA"/>
</dbReference>
<comment type="caution">
    <text evidence="2">The sequence shown here is derived from an EMBL/GenBank/DDBJ whole genome shotgun (WGS) entry which is preliminary data.</text>
</comment>
<organism evidence="2 3">
    <name type="scientific">Candidula unifasciata</name>
    <dbReference type="NCBI Taxonomy" id="100452"/>
    <lineage>
        <taxon>Eukaryota</taxon>
        <taxon>Metazoa</taxon>
        <taxon>Spiralia</taxon>
        <taxon>Lophotrochozoa</taxon>
        <taxon>Mollusca</taxon>
        <taxon>Gastropoda</taxon>
        <taxon>Heterobranchia</taxon>
        <taxon>Euthyneura</taxon>
        <taxon>Panpulmonata</taxon>
        <taxon>Eupulmonata</taxon>
        <taxon>Stylommatophora</taxon>
        <taxon>Helicina</taxon>
        <taxon>Helicoidea</taxon>
        <taxon>Geomitridae</taxon>
        <taxon>Candidula</taxon>
    </lineage>
</organism>
<evidence type="ECO:0000313" key="3">
    <source>
        <dbReference type="Proteomes" id="UP000678393"/>
    </source>
</evidence>
<proteinExistence type="predicted"/>
<sequence>MKTTYFLACAFLALVCTEAGKQCTDTSECEEGECCQIPNEYLVVSRKRADKGTCERYTLEDGSCGIYDKINGFCSCAPGLKCTGFEIPIIKKSVGVAKKSLLPAKPGYTWLFKCAKPTETSQLQPSF</sequence>
<keyword evidence="3" id="KW-1185">Reference proteome</keyword>
<gene>
    <name evidence="2" type="ORF">CUNI_LOCUS2952</name>
</gene>
<dbReference type="Gene3D" id="2.10.80.10">
    <property type="entry name" value="Lipase, subunit A"/>
    <property type="match status" value="1"/>
</dbReference>
<feature type="signal peptide" evidence="1">
    <location>
        <begin position="1"/>
        <end position="19"/>
    </location>
</feature>
<name>A0A8S3YKV9_9EUPU</name>
<evidence type="ECO:0000313" key="2">
    <source>
        <dbReference type="EMBL" id="CAG5117394.1"/>
    </source>
</evidence>
<accession>A0A8S3YKV9</accession>